<dbReference type="PROSITE" id="PS50994">
    <property type="entry name" value="INTEGRASE"/>
    <property type="match status" value="1"/>
</dbReference>
<dbReference type="EMBL" id="BGPR01005153">
    <property type="protein sequence ID" value="GBN07371.1"/>
    <property type="molecule type" value="Genomic_DNA"/>
</dbReference>
<dbReference type="GO" id="GO:0015074">
    <property type="term" value="P:DNA integration"/>
    <property type="evidence" value="ECO:0007669"/>
    <property type="project" value="InterPro"/>
</dbReference>
<dbReference type="SUPFAM" id="SSF53098">
    <property type="entry name" value="Ribonuclease H-like"/>
    <property type="match status" value="1"/>
</dbReference>
<dbReference type="PANTHER" id="PTHR47331:SF1">
    <property type="entry name" value="GAG-LIKE PROTEIN"/>
    <property type="match status" value="1"/>
</dbReference>
<feature type="domain" description="Integrase catalytic" evidence="1">
    <location>
        <begin position="213"/>
        <end position="408"/>
    </location>
</feature>
<dbReference type="AlphaFoldDB" id="A0A4Y2KYB6"/>
<sequence length="469" mass="54240">MYSSEFKKSANCELKDSIVTLMSIHDNSLFDRILKISNDYTKLIRVTSFIFRFIHNSIFSKVRKTGPLTYSEVSNAEHWIIKSLQRAEFSEEIKRLEKGESNLPKSKLASLNVFLDENKMLRVGGRLTHSDLQFDSKFPIILPSKHPLTNIILRYFHLKYFHLGSQALLYHVRQRFWPINGRNNCRKIVNDCVTCFKNKPVSSNQIMANLPTERVKPTYAFNVTGIDFCGPFYIKFKNKRKGVFNKIYVAVYVCLCSKAIHLDFVTDLTSEAFIASLKRFFGRRGICAKIMTDNAKNFIGANIEIKKLLKLVNSPDETFCNYLTAQGIEWKFIPPKSPNFGGIWEAGVKSFKFHLKRVIGKQILSLEDFVTILAEVEGVLNSGPLTPLSSEFHNFEVLTPGHFLIGKPITALPEPELIDIKENRLSKWQKITKYCQQIWKLWKRDYLNNLQERNKWRFIKNDVKIGSLS</sequence>
<keyword evidence="3" id="KW-1185">Reference proteome</keyword>
<gene>
    <name evidence="2" type="ORF">AVEN_182104_1</name>
</gene>
<evidence type="ECO:0000259" key="1">
    <source>
        <dbReference type="PROSITE" id="PS50994"/>
    </source>
</evidence>
<dbReference type="InterPro" id="IPR036397">
    <property type="entry name" value="RNaseH_sf"/>
</dbReference>
<dbReference type="InterPro" id="IPR001584">
    <property type="entry name" value="Integrase_cat-core"/>
</dbReference>
<dbReference type="GO" id="GO:0003676">
    <property type="term" value="F:nucleic acid binding"/>
    <property type="evidence" value="ECO:0007669"/>
    <property type="project" value="InterPro"/>
</dbReference>
<accession>A0A4Y2KYB6</accession>
<dbReference type="OrthoDB" id="6432478at2759"/>
<dbReference type="InterPro" id="IPR012337">
    <property type="entry name" value="RNaseH-like_sf"/>
</dbReference>
<comment type="caution">
    <text evidence="2">The sequence shown here is derived from an EMBL/GenBank/DDBJ whole genome shotgun (WGS) entry which is preliminary data.</text>
</comment>
<dbReference type="Gene3D" id="1.10.340.70">
    <property type="match status" value="1"/>
</dbReference>
<dbReference type="InterPro" id="IPR040676">
    <property type="entry name" value="DUF5641"/>
</dbReference>
<dbReference type="Gene3D" id="3.30.420.10">
    <property type="entry name" value="Ribonuclease H-like superfamily/Ribonuclease H"/>
    <property type="match status" value="1"/>
</dbReference>
<evidence type="ECO:0000313" key="2">
    <source>
        <dbReference type="EMBL" id="GBN07371.1"/>
    </source>
</evidence>
<name>A0A4Y2KYB6_ARAVE</name>
<evidence type="ECO:0000313" key="3">
    <source>
        <dbReference type="Proteomes" id="UP000499080"/>
    </source>
</evidence>
<dbReference type="PANTHER" id="PTHR47331">
    <property type="entry name" value="PHD-TYPE DOMAIN-CONTAINING PROTEIN"/>
    <property type="match status" value="1"/>
</dbReference>
<dbReference type="Pfam" id="PF18701">
    <property type="entry name" value="DUF5641"/>
    <property type="match status" value="1"/>
</dbReference>
<dbReference type="Proteomes" id="UP000499080">
    <property type="component" value="Unassembled WGS sequence"/>
</dbReference>
<dbReference type="InterPro" id="IPR041588">
    <property type="entry name" value="Integrase_H2C2"/>
</dbReference>
<proteinExistence type="predicted"/>
<dbReference type="Pfam" id="PF17921">
    <property type="entry name" value="Integrase_H2C2"/>
    <property type="match status" value="1"/>
</dbReference>
<organism evidence="2 3">
    <name type="scientific">Araneus ventricosus</name>
    <name type="common">Orbweaver spider</name>
    <name type="synonym">Epeira ventricosa</name>
    <dbReference type="NCBI Taxonomy" id="182803"/>
    <lineage>
        <taxon>Eukaryota</taxon>
        <taxon>Metazoa</taxon>
        <taxon>Ecdysozoa</taxon>
        <taxon>Arthropoda</taxon>
        <taxon>Chelicerata</taxon>
        <taxon>Arachnida</taxon>
        <taxon>Araneae</taxon>
        <taxon>Araneomorphae</taxon>
        <taxon>Entelegynae</taxon>
        <taxon>Araneoidea</taxon>
        <taxon>Araneidae</taxon>
        <taxon>Araneus</taxon>
    </lineage>
</organism>
<reference evidence="2 3" key="1">
    <citation type="journal article" date="2019" name="Sci. Rep.">
        <title>Orb-weaving spider Araneus ventricosus genome elucidates the spidroin gene catalogue.</title>
        <authorList>
            <person name="Kono N."/>
            <person name="Nakamura H."/>
            <person name="Ohtoshi R."/>
            <person name="Moran D.A.P."/>
            <person name="Shinohara A."/>
            <person name="Yoshida Y."/>
            <person name="Fujiwara M."/>
            <person name="Mori M."/>
            <person name="Tomita M."/>
            <person name="Arakawa K."/>
        </authorList>
    </citation>
    <scope>NUCLEOTIDE SEQUENCE [LARGE SCALE GENOMIC DNA]</scope>
</reference>
<protein>
    <recommendedName>
        <fullName evidence="1">Integrase catalytic domain-containing protein</fullName>
    </recommendedName>
</protein>